<protein>
    <submittedName>
        <fullName evidence="3">Portal protein</fullName>
    </submittedName>
</protein>
<accession>A0A371QXI3</accession>
<evidence type="ECO:0000313" key="5">
    <source>
        <dbReference type="Proteomes" id="UP000256877"/>
    </source>
</evidence>
<gene>
    <name evidence="3" type="ORF">CGL51_07960</name>
    <name evidence="4" type="ORF">CGL52_08510</name>
</gene>
<dbReference type="GO" id="GO:0055085">
    <property type="term" value="P:transmembrane transport"/>
    <property type="evidence" value="ECO:0007669"/>
    <property type="project" value="InterPro"/>
</dbReference>
<feature type="domain" description="Mechanosensitive ion channel MscS" evidence="2">
    <location>
        <begin position="87"/>
        <end position="145"/>
    </location>
</feature>
<keyword evidence="1" id="KW-0812">Transmembrane</keyword>
<evidence type="ECO:0000313" key="4">
    <source>
        <dbReference type="EMBL" id="RFA97777.1"/>
    </source>
</evidence>
<evidence type="ECO:0000256" key="1">
    <source>
        <dbReference type="SAM" id="Phobius"/>
    </source>
</evidence>
<dbReference type="InterPro" id="IPR006685">
    <property type="entry name" value="MscS_channel_2nd"/>
</dbReference>
<sequence length="239" mass="27860">MDLITVVAGVVAAVITFFLIFYFIRRIFSKVVNREQVYLMEIIALLFSLSLFFAIVSPQAQLHHLFYLIFAIFIVSTGIILLGTWRILQEYLTGLFITRVLDLHVGDYLEFDHMRGYITALEDAFIVLRDPRREYVYIPYTSLLQFPFRRVKTPEGHEVRIRLYIPRGHDLKKVRDIVATVAREYGLEKLNVDVERIGLRGVLLVVRGVLKDPRQEDEVKYAILDRVYAEIADEAFSTR</sequence>
<dbReference type="Proteomes" id="UP000257123">
    <property type="component" value="Unassembled WGS sequence"/>
</dbReference>
<evidence type="ECO:0000259" key="2">
    <source>
        <dbReference type="Pfam" id="PF00924"/>
    </source>
</evidence>
<comment type="caution">
    <text evidence="3">The sequence shown here is derived from an EMBL/GenBank/DDBJ whole genome shotgun (WGS) entry which is preliminary data.</text>
</comment>
<keyword evidence="1" id="KW-1133">Transmembrane helix</keyword>
<feature type="transmembrane region" description="Helical" evidence="1">
    <location>
        <begin position="6"/>
        <end position="25"/>
    </location>
</feature>
<reference evidence="5 6" key="1">
    <citation type="submission" date="2017-07" db="EMBL/GenBank/DDBJ databases">
        <title>Draft genome sequence of aerobic hyperthermophilic archaea, Pyrobaculum aerophilum YKB31 and YKB32.</title>
        <authorList>
            <person name="Mochizuki T."/>
            <person name="Berliner A.J."/>
            <person name="Yoshida-Takashima Y."/>
            <person name="Takaki Y."/>
            <person name="Nunoura T."/>
            <person name="Takai K."/>
        </authorList>
    </citation>
    <scope>NUCLEOTIDE SEQUENCE [LARGE SCALE GENOMIC DNA]</scope>
    <source>
        <strain evidence="3 6">YKB31</strain>
        <strain evidence="4 5">YKB32</strain>
    </source>
</reference>
<dbReference type="OrthoDB" id="28676at2157"/>
<dbReference type="AlphaFoldDB" id="A0A371QXI3"/>
<proteinExistence type="predicted"/>
<dbReference type="GO" id="GO:0016020">
    <property type="term" value="C:membrane"/>
    <property type="evidence" value="ECO:0007669"/>
    <property type="project" value="InterPro"/>
</dbReference>
<dbReference type="InterPro" id="IPR010920">
    <property type="entry name" value="LSM_dom_sf"/>
</dbReference>
<dbReference type="EMBL" id="NMUE01000024">
    <property type="protein sequence ID" value="RFA95259.1"/>
    <property type="molecule type" value="Genomic_DNA"/>
</dbReference>
<feature type="transmembrane region" description="Helical" evidence="1">
    <location>
        <begin position="37"/>
        <end position="56"/>
    </location>
</feature>
<dbReference type="SUPFAM" id="SSF50182">
    <property type="entry name" value="Sm-like ribonucleoproteins"/>
    <property type="match status" value="1"/>
</dbReference>
<dbReference type="Pfam" id="PF00924">
    <property type="entry name" value="MS_channel_2nd"/>
    <property type="match status" value="1"/>
</dbReference>
<dbReference type="RefSeq" id="WP_116421337.1">
    <property type="nucleotide sequence ID" value="NZ_NMUE01000024.1"/>
</dbReference>
<evidence type="ECO:0000313" key="6">
    <source>
        <dbReference type="Proteomes" id="UP000257123"/>
    </source>
</evidence>
<name>A0A371QXI3_9CREN</name>
<organism evidence="3 6">
    <name type="scientific">Pyrobaculum aerophilum</name>
    <dbReference type="NCBI Taxonomy" id="13773"/>
    <lineage>
        <taxon>Archaea</taxon>
        <taxon>Thermoproteota</taxon>
        <taxon>Thermoprotei</taxon>
        <taxon>Thermoproteales</taxon>
        <taxon>Thermoproteaceae</taxon>
        <taxon>Pyrobaculum</taxon>
    </lineage>
</organism>
<feature type="transmembrane region" description="Helical" evidence="1">
    <location>
        <begin position="62"/>
        <end position="82"/>
    </location>
</feature>
<dbReference type="EMBL" id="NMUF01000022">
    <property type="protein sequence ID" value="RFA97777.1"/>
    <property type="molecule type" value="Genomic_DNA"/>
</dbReference>
<keyword evidence="1" id="KW-0472">Membrane</keyword>
<evidence type="ECO:0000313" key="3">
    <source>
        <dbReference type="EMBL" id="RFA95259.1"/>
    </source>
</evidence>
<dbReference type="Proteomes" id="UP000256877">
    <property type="component" value="Unassembled WGS sequence"/>
</dbReference>